<proteinExistence type="predicted"/>
<sequence length="83" mass="8692">MTILTRSGGYLLLSRFTRLPPRVDAALEAVPAAVMTTLFAPAILSGGWREAVAMGVAVLVALRLGPTATLVICVTVLVTLRSL</sequence>
<dbReference type="EMBL" id="JAEKJA010000006">
    <property type="protein sequence ID" value="MBJ3775776.1"/>
    <property type="molecule type" value="Genomic_DNA"/>
</dbReference>
<name>A0A934INM5_9HYPH</name>
<evidence type="ECO:0000256" key="1">
    <source>
        <dbReference type="SAM" id="Phobius"/>
    </source>
</evidence>
<dbReference type="Proteomes" id="UP000609531">
    <property type="component" value="Unassembled WGS sequence"/>
</dbReference>
<evidence type="ECO:0000313" key="2">
    <source>
        <dbReference type="EMBL" id="MBJ3775776.1"/>
    </source>
</evidence>
<dbReference type="AlphaFoldDB" id="A0A934INM5"/>
<reference evidence="2" key="1">
    <citation type="submission" date="2020-12" db="EMBL/GenBank/DDBJ databases">
        <title>Bacterial taxonomy.</title>
        <authorList>
            <person name="Pan X."/>
        </authorList>
    </citation>
    <scope>NUCLEOTIDE SEQUENCE</scope>
    <source>
        <strain evidence="2">B2012</strain>
    </source>
</reference>
<keyword evidence="1" id="KW-0472">Membrane</keyword>
<organism evidence="2 3">
    <name type="scientific">Acuticoccus mangrovi</name>
    <dbReference type="NCBI Taxonomy" id="2796142"/>
    <lineage>
        <taxon>Bacteria</taxon>
        <taxon>Pseudomonadati</taxon>
        <taxon>Pseudomonadota</taxon>
        <taxon>Alphaproteobacteria</taxon>
        <taxon>Hyphomicrobiales</taxon>
        <taxon>Amorphaceae</taxon>
        <taxon>Acuticoccus</taxon>
    </lineage>
</organism>
<keyword evidence="1" id="KW-0812">Transmembrane</keyword>
<gene>
    <name evidence="2" type="ORF">JCR33_08775</name>
</gene>
<evidence type="ECO:0000313" key="3">
    <source>
        <dbReference type="Proteomes" id="UP000609531"/>
    </source>
</evidence>
<feature type="transmembrane region" description="Helical" evidence="1">
    <location>
        <begin position="56"/>
        <end position="80"/>
    </location>
</feature>
<protein>
    <submittedName>
        <fullName evidence="2">AzlD domain-containing protein</fullName>
    </submittedName>
</protein>
<dbReference type="InterPro" id="IPR008407">
    <property type="entry name" value="Brnchd-chn_aa_trnsp_AzlD"/>
</dbReference>
<keyword evidence="3" id="KW-1185">Reference proteome</keyword>
<keyword evidence="1" id="KW-1133">Transmembrane helix</keyword>
<dbReference type="Pfam" id="PF05437">
    <property type="entry name" value="AzlD"/>
    <property type="match status" value="1"/>
</dbReference>
<comment type="caution">
    <text evidence="2">The sequence shown here is derived from an EMBL/GenBank/DDBJ whole genome shotgun (WGS) entry which is preliminary data.</text>
</comment>
<feature type="transmembrane region" description="Helical" evidence="1">
    <location>
        <begin position="25"/>
        <end position="44"/>
    </location>
</feature>
<accession>A0A934INM5</accession>